<comment type="caution">
    <text evidence="1">The sequence shown here is derived from an EMBL/GenBank/DDBJ whole genome shotgun (WGS) entry which is preliminary data.</text>
</comment>
<keyword evidence="2" id="KW-1185">Reference proteome</keyword>
<dbReference type="Proteomes" id="UP001497700">
    <property type="component" value="Unassembled WGS sequence"/>
</dbReference>
<gene>
    <name evidence="1" type="ORF">F4820DRAFT_73646</name>
</gene>
<dbReference type="EMBL" id="MU393557">
    <property type="protein sequence ID" value="KAI4861284.1"/>
    <property type="molecule type" value="Genomic_DNA"/>
</dbReference>
<accession>A0ACB9YQM6</accession>
<name>A0ACB9YQM6_9PEZI</name>
<evidence type="ECO:0000313" key="2">
    <source>
        <dbReference type="Proteomes" id="UP001497700"/>
    </source>
</evidence>
<evidence type="ECO:0000313" key="1">
    <source>
        <dbReference type="EMBL" id="KAI4861284.1"/>
    </source>
</evidence>
<sequence length="137" mass="14712">MALPQPDFHAIAGNFKSVGDQFRLCANLPTYQGGQQVLDALHGIARQLQEVNQRLAGLEARSSAVDSNSMEGMTNKTVTKPDQQLEPLHALGTNEGIRDFPGTVEDIGTMGDTALDHISQELGQPTVDNLTGKNDDV</sequence>
<reference evidence="1 2" key="1">
    <citation type="journal article" date="2022" name="New Phytol.">
        <title>Ecological generalism drives hyperdiversity of secondary metabolite gene clusters in xylarialean endophytes.</title>
        <authorList>
            <person name="Franco M.E.E."/>
            <person name="Wisecaver J.H."/>
            <person name="Arnold A.E."/>
            <person name="Ju Y.M."/>
            <person name="Slot J.C."/>
            <person name="Ahrendt S."/>
            <person name="Moore L.P."/>
            <person name="Eastman K.E."/>
            <person name="Scott K."/>
            <person name="Konkel Z."/>
            <person name="Mondo S.J."/>
            <person name="Kuo A."/>
            <person name="Hayes R.D."/>
            <person name="Haridas S."/>
            <person name="Andreopoulos B."/>
            <person name="Riley R."/>
            <person name="LaButti K."/>
            <person name="Pangilinan J."/>
            <person name="Lipzen A."/>
            <person name="Amirebrahimi M."/>
            <person name="Yan J."/>
            <person name="Adam C."/>
            <person name="Keymanesh K."/>
            <person name="Ng V."/>
            <person name="Louie K."/>
            <person name="Northen T."/>
            <person name="Drula E."/>
            <person name="Henrissat B."/>
            <person name="Hsieh H.M."/>
            <person name="Youens-Clark K."/>
            <person name="Lutzoni F."/>
            <person name="Miadlikowska J."/>
            <person name="Eastwood D.C."/>
            <person name="Hamelin R.C."/>
            <person name="Grigoriev I.V."/>
            <person name="U'Ren J.M."/>
        </authorList>
    </citation>
    <scope>NUCLEOTIDE SEQUENCE [LARGE SCALE GENOMIC DNA]</scope>
    <source>
        <strain evidence="1 2">CBS 119005</strain>
    </source>
</reference>
<organism evidence="1 2">
    <name type="scientific">Hypoxylon rubiginosum</name>
    <dbReference type="NCBI Taxonomy" id="110542"/>
    <lineage>
        <taxon>Eukaryota</taxon>
        <taxon>Fungi</taxon>
        <taxon>Dikarya</taxon>
        <taxon>Ascomycota</taxon>
        <taxon>Pezizomycotina</taxon>
        <taxon>Sordariomycetes</taxon>
        <taxon>Xylariomycetidae</taxon>
        <taxon>Xylariales</taxon>
        <taxon>Hypoxylaceae</taxon>
        <taxon>Hypoxylon</taxon>
    </lineage>
</organism>
<protein>
    <submittedName>
        <fullName evidence="1">Uncharacterized protein</fullName>
    </submittedName>
</protein>
<proteinExistence type="predicted"/>